<keyword evidence="13" id="KW-1185">Reference proteome</keyword>
<evidence type="ECO:0000256" key="2">
    <source>
        <dbReference type="ARBA" id="ARBA00009592"/>
    </source>
</evidence>
<keyword evidence="4" id="KW-0433">Leucine-rich repeat</keyword>
<evidence type="ECO:0008006" key="14">
    <source>
        <dbReference type="Google" id="ProtNLM"/>
    </source>
</evidence>
<protein>
    <recommendedName>
        <fullName evidence="14">Receptor-like protein 12</fullName>
    </recommendedName>
</protein>
<keyword evidence="3" id="KW-1003">Cell membrane</keyword>
<dbReference type="PRINTS" id="PR00019">
    <property type="entry name" value="LEURICHRPT"/>
</dbReference>
<evidence type="ECO:0000256" key="10">
    <source>
        <dbReference type="ARBA" id="ARBA00023180"/>
    </source>
</evidence>
<dbReference type="Proteomes" id="UP001472677">
    <property type="component" value="Unassembled WGS sequence"/>
</dbReference>
<evidence type="ECO:0000256" key="3">
    <source>
        <dbReference type="ARBA" id="ARBA00022475"/>
    </source>
</evidence>
<evidence type="ECO:0000256" key="8">
    <source>
        <dbReference type="ARBA" id="ARBA00023136"/>
    </source>
</evidence>
<evidence type="ECO:0000256" key="5">
    <source>
        <dbReference type="ARBA" id="ARBA00022692"/>
    </source>
</evidence>
<dbReference type="PANTHER" id="PTHR27004">
    <property type="entry name" value="RECEPTOR-LIKE PROTEIN 12 ISOFORM X1"/>
    <property type="match status" value="1"/>
</dbReference>
<evidence type="ECO:0000256" key="4">
    <source>
        <dbReference type="ARBA" id="ARBA00022614"/>
    </source>
</evidence>
<dbReference type="PANTHER" id="PTHR27004:SF439">
    <property type="entry name" value="LEUCINE-RICH REPEAT-CONTAINING N-TERMINAL PLANT-TYPE DOMAIN-CONTAINING PROTEIN"/>
    <property type="match status" value="1"/>
</dbReference>
<dbReference type="EMBL" id="JBBPBM010000137">
    <property type="protein sequence ID" value="KAK8504730.1"/>
    <property type="molecule type" value="Genomic_DNA"/>
</dbReference>
<organism evidence="12 13">
    <name type="scientific">Hibiscus sabdariffa</name>
    <name type="common">roselle</name>
    <dbReference type="NCBI Taxonomy" id="183260"/>
    <lineage>
        <taxon>Eukaryota</taxon>
        <taxon>Viridiplantae</taxon>
        <taxon>Streptophyta</taxon>
        <taxon>Embryophyta</taxon>
        <taxon>Tracheophyta</taxon>
        <taxon>Spermatophyta</taxon>
        <taxon>Magnoliopsida</taxon>
        <taxon>eudicotyledons</taxon>
        <taxon>Gunneridae</taxon>
        <taxon>Pentapetalae</taxon>
        <taxon>rosids</taxon>
        <taxon>malvids</taxon>
        <taxon>Malvales</taxon>
        <taxon>Malvaceae</taxon>
        <taxon>Malvoideae</taxon>
        <taxon>Hibiscus</taxon>
    </lineage>
</organism>
<name>A0ABR2BE79_9ROSI</name>
<sequence length="279" mass="31344">MRWNGFYGQVDSADIIVSFPRLRVIDLSHNSFSGYLPTNFFENLLAIKEGYGKKGKPEYMGDILQGAMWDYDYFSFTTKGLEIEFEKLLTIWTAIDFSDNQFCGEIPKTLGELHSLIVLNLSHNSLTGLIPSSLADLSELESLDLSSNQLHGRIPTELKNLGFLEVLNLSRNNLVGPIPQGKQFDTFTNDSYRENVGLCGLPLSKCCDNDEETPTKVDLYGDDGDGLNWKFSILMGYGCGLVLGLSMGYIVFTTGKPQWFIRVYERVGQISIKVEKRTL</sequence>
<dbReference type="InterPro" id="IPR032675">
    <property type="entry name" value="LRR_dom_sf"/>
</dbReference>
<evidence type="ECO:0000256" key="11">
    <source>
        <dbReference type="SAM" id="Phobius"/>
    </source>
</evidence>
<comment type="similarity">
    <text evidence="2">Belongs to the RLP family.</text>
</comment>
<comment type="subcellular location">
    <subcellularLocation>
        <location evidence="1">Cell membrane</location>
        <topology evidence="1">Single-pass type I membrane protein</topology>
    </subcellularLocation>
</comment>
<proteinExistence type="inferred from homology"/>
<dbReference type="Pfam" id="PF00560">
    <property type="entry name" value="LRR_1"/>
    <property type="match status" value="2"/>
</dbReference>
<dbReference type="InterPro" id="IPR003591">
    <property type="entry name" value="Leu-rich_rpt_typical-subtyp"/>
</dbReference>
<evidence type="ECO:0000313" key="12">
    <source>
        <dbReference type="EMBL" id="KAK8504730.1"/>
    </source>
</evidence>
<feature type="transmembrane region" description="Helical" evidence="11">
    <location>
        <begin position="231"/>
        <end position="252"/>
    </location>
</feature>
<evidence type="ECO:0000256" key="7">
    <source>
        <dbReference type="ARBA" id="ARBA00022989"/>
    </source>
</evidence>
<evidence type="ECO:0000256" key="6">
    <source>
        <dbReference type="ARBA" id="ARBA00022737"/>
    </source>
</evidence>
<dbReference type="Gene3D" id="3.80.10.10">
    <property type="entry name" value="Ribonuclease Inhibitor"/>
    <property type="match status" value="1"/>
</dbReference>
<evidence type="ECO:0000313" key="13">
    <source>
        <dbReference type="Proteomes" id="UP001472677"/>
    </source>
</evidence>
<keyword evidence="9" id="KW-0675">Receptor</keyword>
<comment type="caution">
    <text evidence="12">The sequence shown here is derived from an EMBL/GenBank/DDBJ whole genome shotgun (WGS) entry which is preliminary data.</text>
</comment>
<dbReference type="SUPFAM" id="SSF52058">
    <property type="entry name" value="L domain-like"/>
    <property type="match status" value="1"/>
</dbReference>
<evidence type="ECO:0000256" key="9">
    <source>
        <dbReference type="ARBA" id="ARBA00023170"/>
    </source>
</evidence>
<dbReference type="InterPro" id="IPR001611">
    <property type="entry name" value="Leu-rich_rpt"/>
</dbReference>
<evidence type="ECO:0000256" key="1">
    <source>
        <dbReference type="ARBA" id="ARBA00004251"/>
    </source>
</evidence>
<keyword evidence="8 11" id="KW-0472">Membrane</keyword>
<keyword evidence="7 11" id="KW-1133">Transmembrane helix</keyword>
<dbReference type="SMART" id="SM00369">
    <property type="entry name" value="LRR_TYP"/>
    <property type="match status" value="3"/>
</dbReference>
<gene>
    <name evidence="12" type="ORF">V6N12_046979</name>
</gene>
<accession>A0ABR2BE79</accession>
<reference evidence="12 13" key="1">
    <citation type="journal article" date="2024" name="G3 (Bethesda)">
        <title>Genome assembly of Hibiscus sabdariffa L. provides insights into metabolisms of medicinal natural products.</title>
        <authorList>
            <person name="Kim T."/>
        </authorList>
    </citation>
    <scope>NUCLEOTIDE SEQUENCE [LARGE SCALE GENOMIC DNA]</scope>
    <source>
        <strain evidence="12">TK-2024</strain>
        <tissue evidence="12">Old leaves</tissue>
    </source>
</reference>
<dbReference type="Pfam" id="PF13855">
    <property type="entry name" value="LRR_8"/>
    <property type="match status" value="1"/>
</dbReference>
<keyword evidence="5 11" id="KW-0812">Transmembrane</keyword>
<keyword evidence="10" id="KW-0325">Glycoprotein</keyword>
<keyword evidence="6" id="KW-0677">Repeat</keyword>